<comment type="caution">
    <text evidence="2">The sequence shown here is derived from an EMBL/GenBank/DDBJ whole genome shotgun (WGS) entry which is preliminary data.</text>
</comment>
<keyword evidence="3" id="KW-1185">Reference proteome</keyword>
<reference evidence="2 3" key="1">
    <citation type="journal article" date="2013" name="Int. J. Syst. Evol. Microbiol.">
        <title>Aquimarina gracilis sp. nov., isolated from the gut microflora of a mussel, Mytilus coruscus, and emended description of Aquimarina spongiae.</title>
        <authorList>
            <person name="Park S.C."/>
            <person name="Choe H.N."/>
            <person name="Baik K.S."/>
            <person name="Seong C.N."/>
        </authorList>
    </citation>
    <scope>NUCLEOTIDE SEQUENCE [LARGE SCALE GENOMIC DNA]</scope>
    <source>
        <strain evidence="2 3">PSC32</strain>
    </source>
</reference>
<dbReference type="CDD" id="cd03450">
    <property type="entry name" value="NodN"/>
    <property type="match status" value="1"/>
</dbReference>
<dbReference type="InterPro" id="IPR039375">
    <property type="entry name" value="NodN-like"/>
</dbReference>
<sequence length="155" mass="17556">MNQLICKNFEEFKTHVGKPLPTGEWITVTQEMINAFAETTQDFQWVHVDVERAKKESPFKKTIAHGFLSISLLSKMLMDLVVVESAVMGVNYGLNKVRFPHPVPVDSRLRLHSSLQHIEPYAENGIKITWDCAVEIEGIEKPACVAEFISLLFEG</sequence>
<proteinExistence type="predicted"/>
<dbReference type="PANTHER" id="PTHR42993">
    <property type="entry name" value="MAOC-LIKE DEHYDRATASE DOMAIN-CONTAINING PROTEIN"/>
    <property type="match status" value="1"/>
</dbReference>
<dbReference type="Pfam" id="PF01575">
    <property type="entry name" value="MaoC_dehydratas"/>
    <property type="match status" value="1"/>
</dbReference>
<accession>A0ABU6A248</accession>
<protein>
    <submittedName>
        <fullName evidence="2">MaoC family dehydratase</fullName>
    </submittedName>
</protein>
<evidence type="ECO:0000313" key="3">
    <source>
        <dbReference type="Proteomes" id="UP001327027"/>
    </source>
</evidence>
<gene>
    <name evidence="2" type="ORF">U6A24_22415</name>
</gene>
<organism evidence="2 3">
    <name type="scientific">Aquimarina gracilis</name>
    <dbReference type="NCBI Taxonomy" id="874422"/>
    <lineage>
        <taxon>Bacteria</taxon>
        <taxon>Pseudomonadati</taxon>
        <taxon>Bacteroidota</taxon>
        <taxon>Flavobacteriia</taxon>
        <taxon>Flavobacteriales</taxon>
        <taxon>Flavobacteriaceae</taxon>
        <taxon>Aquimarina</taxon>
    </lineage>
</organism>
<evidence type="ECO:0000259" key="1">
    <source>
        <dbReference type="Pfam" id="PF01575"/>
    </source>
</evidence>
<evidence type="ECO:0000313" key="2">
    <source>
        <dbReference type="EMBL" id="MEB3348249.1"/>
    </source>
</evidence>
<dbReference type="InterPro" id="IPR002539">
    <property type="entry name" value="MaoC-like_dom"/>
</dbReference>
<name>A0ABU6A248_9FLAO</name>
<dbReference type="SUPFAM" id="SSF54637">
    <property type="entry name" value="Thioesterase/thiol ester dehydrase-isomerase"/>
    <property type="match status" value="1"/>
</dbReference>
<dbReference type="Gene3D" id="3.10.129.10">
    <property type="entry name" value="Hotdog Thioesterase"/>
    <property type="match status" value="1"/>
</dbReference>
<feature type="domain" description="MaoC-like" evidence="1">
    <location>
        <begin position="12"/>
        <end position="119"/>
    </location>
</feature>
<dbReference type="Proteomes" id="UP001327027">
    <property type="component" value="Unassembled WGS sequence"/>
</dbReference>
<dbReference type="RefSeq" id="WP_324182273.1">
    <property type="nucleotide sequence ID" value="NZ_BAABAW010000006.1"/>
</dbReference>
<dbReference type="PANTHER" id="PTHR42993:SF1">
    <property type="entry name" value="MAOC-LIKE DEHYDRATASE DOMAIN-CONTAINING PROTEIN"/>
    <property type="match status" value="1"/>
</dbReference>
<dbReference type="InterPro" id="IPR029069">
    <property type="entry name" value="HotDog_dom_sf"/>
</dbReference>
<dbReference type="EMBL" id="JAYKLX010000013">
    <property type="protein sequence ID" value="MEB3348249.1"/>
    <property type="molecule type" value="Genomic_DNA"/>
</dbReference>